<dbReference type="EMBL" id="MRCA01000003">
    <property type="protein sequence ID" value="OKH14821.1"/>
    <property type="molecule type" value="Genomic_DNA"/>
</dbReference>
<dbReference type="RefSeq" id="WP_073555418.1">
    <property type="nucleotide sequence ID" value="NZ_MRCA01000003.1"/>
</dbReference>
<name>A0A1U7H1J6_9CYAN</name>
<sequence>MALKTDIFIDEIGLQLEDTYIALREFVWKGGAHADVGLDVWASLEAYKLGRLPIKRLRYEIPIPLENLQDTVTATYNQVRIVVYNWVKTNALLETEDV</sequence>
<evidence type="ECO:0000313" key="1">
    <source>
        <dbReference type="EMBL" id="OKH14821.1"/>
    </source>
</evidence>
<keyword evidence="2" id="KW-1185">Reference proteome</keyword>
<protein>
    <submittedName>
        <fullName evidence="1">Uncharacterized protein</fullName>
    </submittedName>
</protein>
<reference evidence="1 2" key="1">
    <citation type="submission" date="2016-11" db="EMBL/GenBank/DDBJ databases">
        <title>Draft Genome Sequences of Nine Cyanobacterial Strains from Diverse Habitats.</title>
        <authorList>
            <person name="Zhu T."/>
            <person name="Hou S."/>
            <person name="Lu X."/>
            <person name="Hess W.R."/>
        </authorList>
    </citation>
    <scope>NUCLEOTIDE SEQUENCE [LARGE SCALE GENOMIC DNA]</scope>
    <source>
        <strain evidence="1 2">NIES-592</strain>
    </source>
</reference>
<accession>A0A1U7H1J6</accession>
<organism evidence="1 2">
    <name type="scientific">Fischerella major NIES-592</name>
    <dbReference type="NCBI Taxonomy" id="210994"/>
    <lineage>
        <taxon>Bacteria</taxon>
        <taxon>Bacillati</taxon>
        <taxon>Cyanobacteriota</taxon>
        <taxon>Cyanophyceae</taxon>
        <taxon>Nostocales</taxon>
        <taxon>Hapalosiphonaceae</taxon>
        <taxon>Fischerella</taxon>
    </lineage>
</organism>
<dbReference type="Proteomes" id="UP000186391">
    <property type="component" value="Unassembled WGS sequence"/>
</dbReference>
<dbReference type="AlphaFoldDB" id="A0A1U7H1J6"/>
<gene>
    <name evidence="1" type="ORF">NIES592_08060</name>
</gene>
<comment type="caution">
    <text evidence="1">The sequence shown here is derived from an EMBL/GenBank/DDBJ whole genome shotgun (WGS) entry which is preliminary data.</text>
</comment>
<proteinExistence type="predicted"/>
<evidence type="ECO:0000313" key="2">
    <source>
        <dbReference type="Proteomes" id="UP000186391"/>
    </source>
</evidence>